<evidence type="ECO:0000313" key="1">
    <source>
        <dbReference type="EMBL" id="PMP83951.1"/>
    </source>
</evidence>
<organism evidence="1 2">
    <name type="scientific">Caldisericum exile</name>
    <dbReference type="NCBI Taxonomy" id="693075"/>
    <lineage>
        <taxon>Bacteria</taxon>
        <taxon>Pseudomonadati</taxon>
        <taxon>Caldisericota/Cryosericota group</taxon>
        <taxon>Caldisericota</taxon>
        <taxon>Caldisericia</taxon>
        <taxon>Caldisericales</taxon>
        <taxon>Caldisericaceae</taxon>
        <taxon>Caldisericum</taxon>
    </lineage>
</organism>
<dbReference type="Proteomes" id="UP000236910">
    <property type="component" value="Unassembled WGS sequence"/>
</dbReference>
<reference evidence="1 2" key="1">
    <citation type="submission" date="2018-01" db="EMBL/GenBank/DDBJ databases">
        <title>Metagenomic assembled genomes from two thermal pools in the Uzon Caldera, Kamchatka, Russia.</title>
        <authorList>
            <person name="Wilkins L."/>
            <person name="Ettinger C."/>
        </authorList>
    </citation>
    <scope>NUCLEOTIDE SEQUENCE [LARGE SCALE GENOMIC DNA]</scope>
    <source>
        <strain evidence="1">ARK-10</strain>
    </source>
</reference>
<comment type="caution">
    <text evidence="1">The sequence shown here is derived from an EMBL/GenBank/DDBJ whole genome shotgun (WGS) entry which is preliminary data.</text>
</comment>
<proteinExistence type="predicted"/>
<sequence>MRMIYFVRPVQHALDLPYSERSVNYVICPACPTCPTCYILLLERNFIFKSNIKKIIKQKKVTYIRRSWTCWTSWTEIKNNCKINFLESVVFENDP</sequence>
<protein>
    <submittedName>
        <fullName evidence="1">Uncharacterized protein</fullName>
    </submittedName>
</protein>
<accession>A0A2J6X998</accession>
<dbReference type="AlphaFoldDB" id="A0A2J6X998"/>
<name>A0A2J6X998_9BACT</name>
<gene>
    <name evidence="1" type="ORF">C0175_00910</name>
</gene>
<evidence type="ECO:0000313" key="2">
    <source>
        <dbReference type="Proteomes" id="UP000236910"/>
    </source>
</evidence>
<dbReference type="EMBL" id="PNIX01000053">
    <property type="protein sequence ID" value="PMP83951.1"/>
    <property type="molecule type" value="Genomic_DNA"/>
</dbReference>